<feature type="active site" description="Nucleophile" evidence="7">
    <location>
        <position position="55"/>
    </location>
</feature>
<dbReference type="GO" id="GO:0004180">
    <property type="term" value="F:carboxypeptidase activity"/>
    <property type="evidence" value="ECO:0007669"/>
    <property type="project" value="UniProtKB-ARBA"/>
</dbReference>
<evidence type="ECO:0000256" key="1">
    <source>
        <dbReference type="ARBA" id="ARBA00004752"/>
    </source>
</evidence>
<gene>
    <name evidence="9" type="ORF">A6A20_12245</name>
</gene>
<accession>A0A9X4SMP8</accession>
<keyword evidence="5 7" id="KW-0573">Peptidoglycan synthesis</keyword>
<evidence type="ECO:0000259" key="8">
    <source>
        <dbReference type="PROSITE" id="PS52029"/>
    </source>
</evidence>
<keyword evidence="10" id="KW-1185">Reference proteome</keyword>
<evidence type="ECO:0000256" key="5">
    <source>
        <dbReference type="ARBA" id="ARBA00022984"/>
    </source>
</evidence>
<reference evidence="9" key="1">
    <citation type="submission" date="2016-03" db="EMBL/GenBank/DDBJ databases">
        <title>Co-evolution between Pasteurellaceae and their hosts.</title>
        <authorList>
            <person name="Hansen M.J."/>
            <person name="Bojesen A.M."/>
            <person name="Planet P."/>
        </authorList>
    </citation>
    <scope>NUCLEOTIDE SEQUENCE</scope>
    <source>
        <strain evidence="9">146/S8/89</strain>
    </source>
</reference>
<comment type="caution">
    <text evidence="9">The sequence shown here is derived from an EMBL/GenBank/DDBJ whole genome shotgun (WGS) entry which is preliminary data.</text>
</comment>
<sequence>MTSKNFPYRLRQRPGDDSALGRYKFNMPSSDAIYLHDTPRKDLFSRKNRALSSGCVRVEKSDELATLLLNEVGWNETRKQNTLASKQTTSVRLRANTLFTYIMLPLG</sequence>
<evidence type="ECO:0000256" key="2">
    <source>
        <dbReference type="ARBA" id="ARBA00005992"/>
    </source>
</evidence>
<dbReference type="EMBL" id="LWID01000001">
    <property type="protein sequence ID" value="MDG6896368.1"/>
    <property type="molecule type" value="Genomic_DNA"/>
</dbReference>
<keyword evidence="4 7" id="KW-0133">Cell shape</keyword>
<feature type="active site" description="Proton donor/acceptor" evidence="7">
    <location>
        <position position="36"/>
    </location>
</feature>
<comment type="pathway">
    <text evidence="1 7">Cell wall biogenesis; peptidoglycan biosynthesis.</text>
</comment>
<dbReference type="PANTHER" id="PTHR41533">
    <property type="entry name" value="L,D-TRANSPEPTIDASE HI_1667-RELATED"/>
    <property type="match status" value="1"/>
</dbReference>
<dbReference type="Proteomes" id="UP001155500">
    <property type="component" value="Unassembled WGS sequence"/>
</dbReference>
<dbReference type="AlphaFoldDB" id="A0A9X4SMP8"/>
<dbReference type="Pfam" id="PF03734">
    <property type="entry name" value="YkuD"/>
    <property type="match status" value="1"/>
</dbReference>
<dbReference type="PROSITE" id="PS52029">
    <property type="entry name" value="LD_TPASE"/>
    <property type="match status" value="1"/>
</dbReference>
<evidence type="ECO:0000313" key="10">
    <source>
        <dbReference type="Proteomes" id="UP001155500"/>
    </source>
</evidence>
<evidence type="ECO:0000256" key="4">
    <source>
        <dbReference type="ARBA" id="ARBA00022960"/>
    </source>
</evidence>
<keyword evidence="6 7" id="KW-0961">Cell wall biogenesis/degradation</keyword>
<name>A0A9X4SMP8_9PAST</name>
<dbReference type="InterPro" id="IPR038063">
    <property type="entry name" value="Transpep_catalytic_dom"/>
</dbReference>
<comment type="similarity">
    <text evidence="2">Belongs to the YkuD family.</text>
</comment>
<feature type="domain" description="L,D-TPase catalytic" evidence="8">
    <location>
        <begin position="1"/>
        <end position="82"/>
    </location>
</feature>
<evidence type="ECO:0000256" key="6">
    <source>
        <dbReference type="ARBA" id="ARBA00023316"/>
    </source>
</evidence>
<evidence type="ECO:0000313" key="9">
    <source>
        <dbReference type="EMBL" id="MDG6896368.1"/>
    </source>
</evidence>
<dbReference type="SUPFAM" id="SSF141523">
    <property type="entry name" value="L,D-transpeptidase catalytic domain-like"/>
    <property type="match status" value="1"/>
</dbReference>
<protein>
    <recommendedName>
        <fullName evidence="8">L,D-TPase catalytic domain-containing protein</fullName>
    </recommendedName>
</protein>
<evidence type="ECO:0000256" key="3">
    <source>
        <dbReference type="ARBA" id="ARBA00022679"/>
    </source>
</evidence>
<dbReference type="GO" id="GO:0008360">
    <property type="term" value="P:regulation of cell shape"/>
    <property type="evidence" value="ECO:0007669"/>
    <property type="project" value="UniProtKB-UniRule"/>
</dbReference>
<dbReference type="PANTHER" id="PTHR41533:SF1">
    <property type="entry name" value="L,D-TRANSPEPTIDASE YCBB-RELATED"/>
    <property type="match status" value="1"/>
</dbReference>
<dbReference type="InterPro" id="IPR005490">
    <property type="entry name" value="LD_TPept_cat_dom"/>
</dbReference>
<dbReference type="GO" id="GO:0071555">
    <property type="term" value="P:cell wall organization"/>
    <property type="evidence" value="ECO:0007669"/>
    <property type="project" value="UniProtKB-UniRule"/>
</dbReference>
<dbReference type="GO" id="GO:0009252">
    <property type="term" value="P:peptidoglycan biosynthetic process"/>
    <property type="evidence" value="ECO:0007669"/>
    <property type="project" value="UniProtKB-KW"/>
</dbReference>
<dbReference type="CDD" id="cd16913">
    <property type="entry name" value="YkuD_like"/>
    <property type="match status" value="1"/>
</dbReference>
<keyword evidence="3" id="KW-0808">Transferase</keyword>
<evidence type="ECO:0000256" key="7">
    <source>
        <dbReference type="PROSITE-ProRule" id="PRU01373"/>
    </source>
</evidence>
<dbReference type="InterPro" id="IPR052905">
    <property type="entry name" value="LD-transpeptidase_YkuD-like"/>
</dbReference>
<proteinExistence type="inferred from homology"/>
<dbReference type="GO" id="GO:0016740">
    <property type="term" value="F:transferase activity"/>
    <property type="evidence" value="ECO:0007669"/>
    <property type="project" value="UniProtKB-KW"/>
</dbReference>
<organism evidence="9 10">
    <name type="scientific">Volucribacter amazonae</name>
    <dbReference type="NCBI Taxonomy" id="256731"/>
    <lineage>
        <taxon>Bacteria</taxon>
        <taxon>Pseudomonadati</taxon>
        <taxon>Pseudomonadota</taxon>
        <taxon>Gammaproteobacteria</taxon>
        <taxon>Pasteurellales</taxon>
        <taxon>Pasteurellaceae</taxon>
        <taxon>Volucribacter</taxon>
    </lineage>
</organism>